<dbReference type="PANTHER" id="PTHR43047:SF72">
    <property type="entry name" value="OSMOSENSING HISTIDINE PROTEIN KINASE SLN1"/>
    <property type="match status" value="1"/>
</dbReference>
<dbReference type="Gene3D" id="3.40.50.2300">
    <property type="match status" value="1"/>
</dbReference>
<dbReference type="PRINTS" id="PR00344">
    <property type="entry name" value="BCTRLSENSOR"/>
</dbReference>
<dbReference type="AlphaFoldDB" id="A0A3B0U7Y3"/>
<sequence length="237" mass="26456">GFIEIGYYLENEILKIYVKDTGAGIDSKNQKRIFDRFSQGDPKLSKKVGGLGLGLSIAKENTELLGGEISVQSKKGVGSTFKISIPYKPAKEYKNIKVKETTSEIKIKPSKYTILVAEDEEVNYLFIEIVLTDKIKLPCTILHAKNGQEAVDFCINNSDINLVLMDVKMPVLNGYEATKQIKEFLPELPIIAQTAYSTPDEIEKAFLAGCDDFISKPINKKTIVEIIDKYLLKLGKK</sequence>
<dbReference type="GO" id="GO:0009927">
    <property type="term" value="F:histidine phosphotransfer kinase activity"/>
    <property type="evidence" value="ECO:0007669"/>
    <property type="project" value="TreeGrafter"/>
</dbReference>
<dbReference type="PANTHER" id="PTHR43047">
    <property type="entry name" value="TWO-COMPONENT HISTIDINE PROTEIN KINASE"/>
    <property type="match status" value="1"/>
</dbReference>
<dbReference type="EC" id="2.7.13.3" evidence="2"/>
<evidence type="ECO:0000259" key="6">
    <source>
        <dbReference type="PROSITE" id="PS50110"/>
    </source>
</evidence>
<name>A0A3B0U7Y3_9ZZZZ</name>
<dbReference type="PROSITE" id="PS50109">
    <property type="entry name" value="HIS_KIN"/>
    <property type="match status" value="1"/>
</dbReference>
<dbReference type="Gene3D" id="3.30.565.10">
    <property type="entry name" value="Histidine kinase-like ATPase, C-terminal domain"/>
    <property type="match status" value="1"/>
</dbReference>
<gene>
    <name evidence="7" type="ORF">MNBD_BACTEROID04-616</name>
</gene>
<dbReference type="GO" id="GO:0000155">
    <property type="term" value="F:phosphorelay sensor kinase activity"/>
    <property type="evidence" value="ECO:0007669"/>
    <property type="project" value="TreeGrafter"/>
</dbReference>
<evidence type="ECO:0000256" key="2">
    <source>
        <dbReference type="ARBA" id="ARBA00012438"/>
    </source>
</evidence>
<evidence type="ECO:0000256" key="1">
    <source>
        <dbReference type="ARBA" id="ARBA00000085"/>
    </source>
</evidence>
<dbReference type="CDD" id="cd17546">
    <property type="entry name" value="REC_hyHK_CKI1_RcsC-like"/>
    <property type="match status" value="1"/>
</dbReference>
<dbReference type="InterPro" id="IPR011006">
    <property type="entry name" value="CheY-like_superfamily"/>
</dbReference>
<evidence type="ECO:0000313" key="7">
    <source>
        <dbReference type="EMBL" id="VAW27131.1"/>
    </source>
</evidence>
<protein>
    <recommendedName>
        <fullName evidence="2">histidine kinase</fullName>
        <ecNumber evidence="2">2.7.13.3</ecNumber>
    </recommendedName>
</protein>
<proteinExistence type="predicted"/>
<comment type="catalytic activity">
    <reaction evidence="1">
        <text>ATP + protein L-histidine = ADP + protein N-phospho-L-histidine.</text>
        <dbReference type="EC" id="2.7.13.3"/>
    </reaction>
</comment>
<keyword evidence="3" id="KW-0808">Transferase</keyword>
<evidence type="ECO:0000259" key="5">
    <source>
        <dbReference type="PROSITE" id="PS50109"/>
    </source>
</evidence>
<reference evidence="7" key="1">
    <citation type="submission" date="2018-06" db="EMBL/GenBank/DDBJ databases">
        <authorList>
            <person name="Zhirakovskaya E."/>
        </authorList>
    </citation>
    <scope>NUCLEOTIDE SEQUENCE</scope>
</reference>
<dbReference type="InterPro" id="IPR003594">
    <property type="entry name" value="HATPase_dom"/>
</dbReference>
<organism evidence="7">
    <name type="scientific">hydrothermal vent metagenome</name>
    <dbReference type="NCBI Taxonomy" id="652676"/>
    <lineage>
        <taxon>unclassified sequences</taxon>
        <taxon>metagenomes</taxon>
        <taxon>ecological metagenomes</taxon>
    </lineage>
</organism>
<keyword evidence="4" id="KW-0418">Kinase</keyword>
<dbReference type="Pfam" id="PF02518">
    <property type="entry name" value="HATPase_c"/>
    <property type="match status" value="1"/>
</dbReference>
<dbReference type="PROSITE" id="PS50110">
    <property type="entry name" value="RESPONSE_REGULATORY"/>
    <property type="match status" value="1"/>
</dbReference>
<feature type="domain" description="Response regulatory" evidence="6">
    <location>
        <begin position="113"/>
        <end position="231"/>
    </location>
</feature>
<dbReference type="GO" id="GO:0005886">
    <property type="term" value="C:plasma membrane"/>
    <property type="evidence" value="ECO:0007669"/>
    <property type="project" value="TreeGrafter"/>
</dbReference>
<dbReference type="SUPFAM" id="SSF52172">
    <property type="entry name" value="CheY-like"/>
    <property type="match status" value="1"/>
</dbReference>
<dbReference type="InterPro" id="IPR005467">
    <property type="entry name" value="His_kinase_dom"/>
</dbReference>
<evidence type="ECO:0000256" key="4">
    <source>
        <dbReference type="ARBA" id="ARBA00022777"/>
    </source>
</evidence>
<dbReference type="SMART" id="SM00448">
    <property type="entry name" value="REC"/>
    <property type="match status" value="1"/>
</dbReference>
<dbReference type="InterPro" id="IPR004358">
    <property type="entry name" value="Sig_transdc_His_kin-like_C"/>
</dbReference>
<feature type="non-terminal residue" evidence="7">
    <location>
        <position position="1"/>
    </location>
</feature>
<dbReference type="SUPFAM" id="SSF55874">
    <property type="entry name" value="ATPase domain of HSP90 chaperone/DNA topoisomerase II/histidine kinase"/>
    <property type="match status" value="1"/>
</dbReference>
<dbReference type="SMART" id="SM00387">
    <property type="entry name" value="HATPase_c"/>
    <property type="match status" value="1"/>
</dbReference>
<dbReference type="InterPro" id="IPR001789">
    <property type="entry name" value="Sig_transdc_resp-reg_receiver"/>
</dbReference>
<dbReference type="InterPro" id="IPR036890">
    <property type="entry name" value="HATPase_C_sf"/>
</dbReference>
<feature type="domain" description="Histidine kinase" evidence="5">
    <location>
        <begin position="1"/>
        <end position="89"/>
    </location>
</feature>
<accession>A0A3B0U7Y3</accession>
<evidence type="ECO:0000256" key="3">
    <source>
        <dbReference type="ARBA" id="ARBA00022679"/>
    </source>
</evidence>
<dbReference type="Pfam" id="PF00072">
    <property type="entry name" value="Response_reg"/>
    <property type="match status" value="1"/>
</dbReference>
<dbReference type="EMBL" id="UOER01000682">
    <property type="protein sequence ID" value="VAW27131.1"/>
    <property type="molecule type" value="Genomic_DNA"/>
</dbReference>